<evidence type="ECO:0000313" key="11">
    <source>
        <dbReference type="Proteomes" id="UP001168821"/>
    </source>
</evidence>
<dbReference type="InterPro" id="IPR036880">
    <property type="entry name" value="Kunitz_BPTI_sf"/>
</dbReference>
<evidence type="ECO:0000259" key="8">
    <source>
        <dbReference type="PROSITE" id="PS50279"/>
    </source>
</evidence>
<dbReference type="SUPFAM" id="SSF50494">
    <property type="entry name" value="Trypsin-like serine proteases"/>
    <property type="match status" value="3"/>
</dbReference>
<feature type="domain" description="Sushi" evidence="9">
    <location>
        <begin position="50"/>
        <end position="106"/>
    </location>
</feature>
<dbReference type="CDD" id="cd00190">
    <property type="entry name" value="Tryp_SPc"/>
    <property type="match status" value="3"/>
</dbReference>
<organism evidence="10 11">
    <name type="scientific">Zophobas morio</name>
    <dbReference type="NCBI Taxonomy" id="2755281"/>
    <lineage>
        <taxon>Eukaryota</taxon>
        <taxon>Metazoa</taxon>
        <taxon>Ecdysozoa</taxon>
        <taxon>Arthropoda</taxon>
        <taxon>Hexapoda</taxon>
        <taxon>Insecta</taxon>
        <taxon>Pterygota</taxon>
        <taxon>Neoptera</taxon>
        <taxon>Endopterygota</taxon>
        <taxon>Coleoptera</taxon>
        <taxon>Polyphaga</taxon>
        <taxon>Cucujiformia</taxon>
        <taxon>Tenebrionidae</taxon>
        <taxon>Zophobas</taxon>
    </lineage>
</organism>
<dbReference type="PROSITE" id="PS50240">
    <property type="entry name" value="TRYPSIN_DOM"/>
    <property type="match status" value="3"/>
</dbReference>
<dbReference type="EMBL" id="JALNTZ010000006">
    <property type="protein sequence ID" value="KAJ3647452.1"/>
    <property type="molecule type" value="Genomic_DNA"/>
</dbReference>
<evidence type="ECO:0000256" key="5">
    <source>
        <dbReference type="ARBA" id="ARBA00023180"/>
    </source>
</evidence>
<dbReference type="GO" id="GO:0004867">
    <property type="term" value="F:serine-type endopeptidase inhibitor activity"/>
    <property type="evidence" value="ECO:0007669"/>
    <property type="project" value="InterPro"/>
</dbReference>
<dbReference type="PROSITE" id="PS00134">
    <property type="entry name" value="TRYPSIN_HIS"/>
    <property type="match status" value="3"/>
</dbReference>
<dbReference type="SUPFAM" id="SSF57535">
    <property type="entry name" value="Complement control module/SCR domain"/>
    <property type="match status" value="4"/>
</dbReference>
<evidence type="ECO:0000259" key="7">
    <source>
        <dbReference type="PROSITE" id="PS50240"/>
    </source>
</evidence>
<dbReference type="InterPro" id="IPR043504">
    <property type="entry name" value="Peptidase_S1_PA_chymotrypsin"/>
</dbReference>
<keyword evidence="3" id="KW-0732">Signal</keyword>
<reference evidence="10" key="1">
    <citation type="journal article" date="2023" name="G3 (Bethesda)">
        <title>Whole genome assemblies of Zophobas morio and Tenebrio molitor.</title>
        <authorList>
            <person name="Kaur S."/>
            <person name="Stinson S.A."/>
            <person name="diCenzo G.C."/>
        </authorList>
    </citation>
    <scope>NUCLEOTIDE SEQUENCE</scope>
    <source>
        <strain evidence="10">QUZm001</strain>
    </source>
</reference>
<dbReference type="InterPro" id="IPR009003">
    <property type="entry name" value="Peptidase_S1_PA"/>
</dbReference>
<dbReference type="InterPro" id="IPR002223">
    <property type="entry name" value="Kunitz_BPTI"/>
</dbReference>
<comment type="caution">
    <text evidence="10">The sequence shown here is derived from an EMBL/GenBank/DDBJ whole genome shotgun (WGS) entry which is preliminary data.</text>
</comment>
<feature type="domain" description="BPTI/Kunitz inhibitor" evidence="8">
    <location>
        <begin position="1724"/>
        <end position="1773"/>
    </location>
</feature>
<keyword evidence="2" id="KW-0964">Secreted</keyword>
<dbReference type="PRINTS" id="PR00722">
    <property type="entry name" value="CHYMOTRYPSIN"/>
</dbReference>
<feature type="domain" description="Sushi" evidence="9">
    <location>
        <begin position="1181"/>
        <end position="1238"/>
    </location>
</feature>
<dbReference type="InterPro" id="IPR018114">
    <property type="entry name" value="TRYPSIN_HIS"/>
</dbReference>
<name>A0AA38M946_9CUCU</name>
<evidence type="ECO:0000313" key="10">
    <source>
        <dbReference type="EMBL" id="KAJ3647452.1"/>
    </source>
</evidence>
<feature type="domain" description="Sushi" evidence="9">
    <location>
        <begin position="641"/>
        <end position="697"/>
    </location>
</feature>
<dbReference type="SMART" id="SM00131">
    <property type="entry name" value="KU"/>
    <property type="match status" value="3"/>
</dbReference>
<dbReference type="InterPro" id="IPR000436">
    <property type="entry name" value="Sushi_SCR_CCP_dom"/>
</dbReference>
<keyword evidence="6" id="KW-0768">Sushi</keyword>
<keyword evidence="4" id="KW-1015">Disulfide bond</keyword>
<dbReference type="PANTHER" id="PTHR24252">
    <property type="entry name" value="ACROSIN-RELATED"/>
    <property type="match status" value="1"/>
</dbReference>
<evidence type="ECO:0000256" key="2">
    <source>
        <dbReference type="ARBA" id="ARBA00022525"/>
    </source>
</evidence>
<feature type="domain" description="Peptidase S1" evidence="7">
    <location>
        <begin position="711"/>
        <end position="971"/>
    </location>
</feature>
<dbReference type="SMART" id="SM00032">
    <property type="entry name" value="CCP"/>
    <property type="match status" value="6"/>
</dbReference>
<comment type="subcellular location">
    <subcellularLocation>
        <location evidence="1">Secreted</location>
    </subcellularLocation>
</comment>
<dbReference type="Gene3D" id="2.10.70.10">
    <property type="entry name" value="Complement Module, domain 1"/>
    <property type="match status" value="4"/>
</dbReference>
<evidence type="ECO:0000259" key="9">
    <source>
        <dbReference type="PROSITE" id="PS50923"/>
    </source>
</evidence>
<keyword evidence="5" id="KW-0325">Glycoprotein</keyword>
<feature type="domain" description="BPTI/Kunitz inhibitor" evidence="8">
    <location>
        <begin position="1134"/>
        <end position="1183"/>
    </location>
</feature>
<feature type="domain" description="Peptidase S1" evidence="7">
    <location>
        <begin position="1321"/>
        <end position="1580"/>
    </location>
</feature>
<feature type="domain" description="Sushi" evidence="9">
    <location>
        <begin position="571"/>
        <end position="628"/>
    </location>
</feature>
<dbReference type="InterPro" id="IPR001314">
    <property type="entry name" value="Peptidase_S1A"/>
</dbReference>
<feature type="domain" description="BPTI/Kunitz inhibitor" evidence="8">
    <location>
        <begin position="524"/>
        <end position="573"/>
    </location>
</feature>
<gene>
    <name evidence="10" type="ORF">Zmor_019330</name>
</gene>
<dbReference type="InterPro" id="IPR035976">
    <property type="entry name" value="Sushi/SCR/CCP_sf"/>
</dbReference>
<dbReference type="GO" id="GO:0005576">
    <property type="term" value="C:extracellular region"/>
    <property type="evidence" value="ECO:0007669"/>
    <property type="project" value="UniProtKB-SubCell"/>
</dbReference>
<dbReference type="PANTHER" id="PTHR24252:SF7">
    <property type="entry name" value="HYALIN"/>
    <property type="match status" value="1"/>
</dbReference>
<dbReference type="Gene3D" id="2.40.10.10">
    <property type="entry name" value="Trypsin-like serine proteases"/>
    <property type="match status" value="3"/>
</dbReference>
<protein>
    <submittedName>
        <fullName evidence="10">Uncharacterized protein</fullName>
    </submittedName>
</protein>
<accession>A0AA38M946</accession>
<dbReference type="FunFam" id="2.40.10.10:FF:000054">
    <property type="entry name" value="Complement C1r subcomponent"/>
    <property type="match status" value="2"/>
</dbReference>
<comment type="caution">
    <text evidence="6">Lacks conserved residue(s) required for the propagation of feature annotation.</text>
</comment>
<keyword evidence="11" id="KW-1185">Reference proteome</keyword>
<dbReference type="PROSITE" id="PS50279">
    <property type="entry name" value="BPTI_KUNITZ_2"/>
    <property type="match status" value="3"/>
</dbReference>
<dbReference type="Pfam" id="PF00014">
    <property type="entry name" value="Kunitz_BPTI"/>
    <property type="match status" value="3"/>
</dbReference>
<evidence type="ECO:0000256" key="4">
    <source>
        <dbReference type="ARBA" id="ARBA00023157"/>
    </source>
</evidence>
<dbReference type="Pfam" id="PF00084">
    <property type="entry name" value="Sushi"/>
    <property type="match status" value="6"/>
</dbReference>
<feature type="domain" description="Peptidase S1" evidence="7">
    <location>
        <begin position="120"/>
        <end position="380"/>
    </location>
</feature>
<feature type="domain" description="Sushi" evidence="9">
    <location>
        <begin position="1251"/>
        <end position="1307"/>
    </location>
</feature>
<dbReference type="Proteomes" id="UP001168821">
    <property type="component" value="Unassembled WGS sequence"/>
</dbReference>
<dbReference type="GO" id="GO:0004252">
    <property type="term" value="F:serine-type endopeptidase activity"/>
    <property type="evidence" value="ECO:0007669"/>
    <property type="project" value="InterPro"/>
</dbReference>
<dbReference type="GO" id="GO:0006508">
    <property type="term" value="P:proteolysis"/>
    <property type="evidence" value="ECO:0007669"/>
    <property type="project" value="InterPro"/>
</dbReference>
<dbReference type="SUPFAM" id="SSF57362">
    <property type="entry name" value="BPTI-like"/>
    <property type="match status" value="3"/>
</dbReference>
<sequence length="1818" mass="199900">MGTVLEVSCYDNYKLEGGGIVLCVRGEWKPTLGNCLSTCPSLHTSTTTTVNCTYKGETLATCSDVVEGTRAEFRCAPFYEIQGMNKFPVRICSNGQWSGGLPECVPVCGKKGITKDYTLIVGGFNTTSLEYPWQAALYVKSNKVLICGGTLLSQRTILTAAHCVTNDKGQLEPKENYVVAVGKSYRSYDDSRDPAAQFSSIEEIYVPRQYRGYIQRYFGDIAIIVANTTFVLSLNVQPVCVVWEKTFHQSLENVTRVKQSYVSGWGFTSEDENPSDVLKSLKVPVINKTECEHRLSEEDLEYLTYDKLCAGFLDSGMSVCKGDSGGGLVTKQGDRYYITAVVSIAPQVSSRPTGGCDSQKYGFYTRFSYYIEDFIIDLEAKFGGNYRSQQNVSCTDGHCLPISISTTSTRSCILPDHPTFGNWSIFGPSPNHFIPGMLVSSGTVLKIQCNPNYILRADGSLPRCFLTSTYGCCPNNVTAATGPNNEGCGCEISEYGCCPDGTSEARGRYYEGCTAVQRNLPAICSKPKERGLCLKEEWVWYYNPDTDGCAPMTFNGCNEHNGITTREECERTCSTETHKAYLALLKRDVVPVGTVLEVTCYDNYKLDGGGIVVCIRGEWKPTLGNCLSTCPSLHTTTTTTVSCTYKGETLATCRDVVEGTRAEFRCAPFYEIQGMNKFPVRICSNGQWSGGLPECVPVCGKKGITKDYTLIVGGFNTTSLEYPWQAALYVKSTKVLICGGTLLSQRTILTAAHCVTNDKGQLEPKENYVVAVGKSYRSYDDSRDPAAQFSSIEEIYVPRQYRGYIQRYFGDIAIIVANTTFVLSLNVQPVCVVWEKTFHQSLENVTRVKQSYVSGWGFTSEDENPSDVLKSLKVPVINKTECEHRLSEEDLEYLTYDKLCAGFLDSGMSVCKGDSGGGLVTKQGDRYYITAVVSIAPQVSSRPTGGCDSQKYGFYTRFSYYIEDFIIDLEAKFGGNYRSQQNVSCTDGHCLPISISTTSTRSCILPDHPTFGNWSIFGPSPNHFIPGMLVSSGTVLKIQCNPNYILRGNITLFCNNGFWSSSVGQCLDGSLPRCFLTGTYGCCPNNVTAATGPNNEGCGCEISEYGCCPDGTSEARGRYYEGCTAVQRNLPAICSKPKERGLCLKEEWVWYYNPDTDGCAPMTFNGCNEHNGITTREECERTCSTETHKAYLALLKRDVVPVGTVLEVTCYDNYKLDGGGIVVCIRGEWKPTLGNCLSTCPSLHTTTTTTVICTYKGETLATCRDVVEGTRAEFRCAPFYEIQGMNKFPVRICSNGQWSGGLPECVPVCGKKGITKDYTLIVGGFNTTSLEYPWQAALYVKGTKVLICGGTLLSQRTILTAAHCVTNDKGQLEPKENYVVAVGKSYRSYDDSRDPAAQFSSIEEIYVPRQYKGYIQRYFGDIAIIVANATFVLSPNVQPVCIVWEKKFHQSLENSTKVNQSYTSGWGFTSEDENPSDVLKSLKVPLINKAECEHRLSEEDLEYLTDDKLCAGFLDSGMSVCKGDSGGGLVTKQGGRYYITAVVSIAPQISSSVGGCDSQKYGFYTRFSYYIEDFIIDLEAKFGGNYRSQQRVACTDGHCLPISISTTPTRRSCVLPDHPTFGNWSISGTSPTHFIPGMLVPSGTVLKIQCNPNYILRADASLPRCLSSPYGCCPNNVTAATGPNNEGCGCETSKSGCCPDGTTEATGRNFQGCKAVRRKLPENCSKPKERGFCFKSDWVWYYDADFDKCSVTAFRGCNEHNGITTREECERTCSSESGQAFLSLLKTHNIPAPLEPKDVLNLSALSFPDPHDLFLSGF</sequence>
<feature type="domain" description="Sushi" evidence="9">
    <location>
        <begin position="1"/>
        <end position="37"/>
    </location>
</feature>
<dbReference type="Gene3D" id="4.10.410.10">
    <property type="entry name" value="Pancreatic trypsin inhibitor Kunitz domain"/>
    <property type="match status" value="3"/>
</dbReference>
<evidence type="ECO:0000256" key="1">
    <source>
        <dbReference type="ARBA" id="ARBA00004613"/>
    </source>
</evidence>
<evidence type="ECO:0000256" key="3">
    <source>
        <dbReference type="ARBA" id="ARBA00022729"/>
    </source>
</evidence>
<dbReference type="InterPro" id="IPR001254">
    <property type="entry name" value="Trypsin_dom"/>
</dbReference>
<evidence type="ECO:0000256" key="6">
    <source>
        <dbReference type="PROSITE-ProRule" id="PRU00302"/>
    </source>
</evidence>
<dbReference type="PROSITE" id="PS50923">
    <property type="entry name" value="SUSHI"/>
    <property type="match status" value="7"/>
</dbReference>
<feature type="domain" description="Sushi" evidence="9">
    <location>
        <begin position="1001"/>
        <end position="1068"/>
    </location>
</feature>
<dbReference type="SMART" id="SM00020">
    <property type="entry name" value="Tryp_SPc"/>
    <property type="match status" value="3"/>
</dbReference>
<proteinExistence type="predicted"/>
<dbReference type="Pfam" id="PF00089">
    <property type="entry name" value="Trypsin"/>
    <property type="match status" value="3"/>
</dbReference>